<comment type="subunit">
    <text evidence="13">Acetyl-CoA carboxylase is a heterohexamer composed of biotin carboxyl carrier protein (AccB), biotin carboxylase (AccC) and two subunits each of ACCase subunit alpha (AccA) and ACCase subunit beta (AccD).</text>
</comment>
<dbReference type="Gene3D" id="3.90.226.10">
    <property type="entry name" value="2-enoyl-CoA Hydratase, Chain A, domain 1"/>
    <property type="match status" value="1"/>
</dbReference>
<evidence type="ECO:0000256" key="8">
    <source>
        <dbReference type="ARBA" id="ARBA00022833"/>
    </source>
</evidence>
<evidence type="ECO:0000256" key="13">
    <source>
        <dbReference type="HAMAP-Rule" id="MF_01395"/>
    </source>
</evidence>
<dbReference type="EC" id="2.1.3.15" evidence="13"/>
<dbReference type="InterPro" id="IPR029045">
    <property type="entry name" value="ClpP/crotonase-like_dom_sf"/>
</dbReference>
<evidence type="ECO:0000256" key="10">
    <source>
        <dbReference type="ARBA" id="ARBA00023098"/>
    </source>
</evidence>
<evidence type="ECO:0000259" key="14">
    <source>
        <dbReference type="PROSITE" id="PS50980"/>
    </source>
</evidence>
<feature type="domain" description="CoA carboxyltransferase N-terminal" evidence="14">
    <location>
        <begin position="23"/>
        <end position="290"/>
    </location>
</feature>
<evidence type="ECO:0000256" key="2">
    <source>
        <dbReference type="ARBA" id="ARBA00022516"/>
    </source>
</evidence>
<dbReference type="InterPro" id="IPR011762">
    <property type="entry name" value="COA_CT_N"/>
</dbReference>
<evidence type="ECO:0000256" key="1">
    <source>
        <dbReference type="ARBA" id="ARBA00004496"/>
    </source>
</evidence>
<evidence type="ECO:0000256" key="4">
    <source>
        <dbReference type="ARBA" id="ARBA00022723"/>
    </source>
</evidence>
<keyword evidence="16" id="KW-1185">Reference proteome</keyword>
<accession>A0AAQ3LB28</accession>
<keyword evidence="10 13" id="KW-0443">Lipid metabolism</keyword>
<dbReference type="GO" id="GO:0008270">
    <property type="term" value="F:zinc ion binding"/>
    <property type="evidence" value="ECO:0007669"/>
    <property type="project" value="UniProtKB-KW"/>
</dbReference>
<comment type="subcellular location">
    <subcellularLocation>
        <location evidence="1 13">Cytoplasm</location>
    </subcellularLocation>
</comment>
<name>A0AAQ3LB28_9BACT</name>
<dbReference type="GO" id="GO:0006633">
    <property type="term" value="P:fatty acid biosynthetic process"/>
    <property type="evidence" value="ECO:0007669"/>
    <property type="project" value="UniProtKB-KW"/>
</dbReference>
<keyword evidence="4" id="KW-0479">Metal-binding</keyword>
<dbReference type="GO" id="GO:2001295">
    <property type="term" value="P:malonyl-CoA biosynthetic process"/>
    <property type="evidence" value="ECO:0007669"/>
    <property type="project" value="UniProtKB-UniRule"/>
</dbReference>
<proteinExistence type="inferred from homology"/>
<comment type="function">
    <text evidence="12 13">Component of the acetyl coenzyme A carboxylase (ACC) complex. Biotin carboxylase (BC) catalyzes the carboxylation of biotin on its carrier protein (BCCP) and then the CO(2) group is transferred by the transcarboxylase to acetyl-CoA to form malonyl-CoA.</text>
</comment>
<comment type="pathway">
    <text evidence="13">Lipid metabolism; malonyl-CoA biosynthesis; malonyl-CoA from acetyl-CoA: step 1/1.</text>
</comment>
<dbReference type="InterPro" id="IPR034733">
    <property type="entry name" value="AcCoA_carboxyl_beta"/>
</dbReference>
<keyword evidence="5 13" id="KW-0547">Nucleotide-binding</keyword>
<sequence>MPIFGKPKYHTVRVKKKDMPTGLWSKCPETGEIIYNKELEQNWMVVPKSNYHFPLPARKRIALLLDEGSFVEEDHDLESRDPLTFVDKRPYPTRIKDAQKKTGEKDAVVSGMGTMQGMPVSIAVMDFSFNGGSMGSVVGEKITRAIERATREKCPVIVVSASGGARMQEGILSLMQMAKTSAALARHSEAGLPYISVLTNPTMAGVMASYASLGDVIIAEPKALIGFAGPRVIKETTQQDLPSGFQTSEFLVERGLVDQIIHRHQMRDRISLLLKAFMNGAKATGERRSA</sequence>
<comment type="catalytic activity">
    <reaction evidence="13">
        <text>N(6)-carboxybiotinyl-L-lysyl-[protein] + acetyl-CoA = N(6)-biotinyl-L-lysyl-[protein] + malonyl-CoA</text>
        <dbReference type="Rhea" id="RHEA:54728"/>
        <dbReference type="Rhea" id="RHEA-COMP:10505"/>
        <dbReference type="Rhea" id="RHEA-COMP:10506"/>
        <dbReference type="ChEBI" id="CHEBI:57288"/>
        <dbReference type="ChEBI" id="CHEBI:57384"/>
        <dbReference type="ChEBI" id="CHEBI:83144"/>
        <dbReference type="ChEBI" id="CHEBI:83145"/>
        <dbReference type="EC" id="2.1.3.15"/>
    </reaction>
</comment>
<comment type="similarity">
    <text evidence="13">Belongs to the AccD/PCCB family.</text>
</comment>
<dbReference type="RefSeq" id="WP_317835083.1">
    <property type="nucleotide sequence ID" value="NZ_CP136920.1"/>
</dbReference>
<dbReference type="Proteomes" id="UP001304300">
    <property type="component" value="Chromosome"/>
</dbReference>
<evidence type="ECO:0000256" key="11">
    <source>
        <dbReference type="ARBA" id="ARBA00023160"/>
    </source>
</evidence>
<evidence type="ECO:0000313" key="16">
    <source>
        <dbReference type="Proteomes" id="UP001304300"/>
    </source>
</evidence>
<evidence type="ECO:0000256" key="3">
    <source>
        <dbReference type="ARBA" id="ARBA00022679"/>
    </source>
</evidence>
<dbReference type="SUPFAM" id="SSF52096">
    <property type="entry name" value="ClpP/crotonase"/>
    <property type="match status" value="1"/>
</dbReference>
<evidence type="ECO:0000256" key="9">
    <source>
        <dbReference type="ARBA" id="ARBA00022840"/>
    </source>
</evidence>
<dbReference type="GO" id="GO:0009317">
    <property type="term" value="C:acetyl-CoA carboxylase complex"/>
    <property type="evidence" value="ECO:0007669"/>
    <property type="project" value="InterPro"/>
</dbReference>
<keyword evidence="8" id="KW-0862">Zinc</keyword>
<dbReference type="PRINTS" id="PR01070">
    <property type="entry name" value="ACCCTRFRASEB"/>
</dbReference>
<dbReference type="KEGG" id="puo:RZN69_05615"/>
<reference evidence="15 16" key="1">
    <citation type="submission" date="2023-10" db="EMBL/GenBank/DDBJ databases">
        <title>Rubellicoccus peritrichatus gen. nov., sp. nov., isolated from an algae of coral reef tank.</title>
        <authorList>
            <person name="Luo J."/>
        </authorList>
    </citation>
    <scope>NUCLEOTIDE SEQUENCE [LARGE SCALE GENOMIC DNA]</scope>
    <source>
        <strain evidence="15 16">CR14</strain>
    </source>
</reference>
<dbReference type="NCBIfam" id="TIGR00515">
    <property type="entry name" value="accD"/>
    <property type="match status" value="1"/>
</dbReference>
<keyword evidence="6" id="KW-0863">Zinc-finger</keyword>
<dbReference type="Pfam" id="PF01039">
    <property type="entry name" value="Carboxyl_trans"/>
    <property type="match status" value="1"/>
</dbReference>
<dbReference type="InterPro" id="IPR000438">
    <property type="entry name" value="Acetyl_CoA_COase_Trfase_b_su"/>
</dbReference>
<evidence type="ECO:0000256" key="6">
    <source>
        <dbReference type="ARBA" id="ARBA00022771"/>
    </source>
</evidence>
<evidence type="ECO:0000256" key="12">
    <source>
        <dbReference type="ARBA" id="ARBA00025280"/>
    </source>
</evidence>
<dbReference type="GO" id="GO:0016743">
    <property type="term" value="F:carboxyl- or carbamoyltransferase activity"/>
    <property type="evidence" value="ECO:0007669"/>
    <property type="project" value="UniProtKB-UniRule"/>
</dbReference>
<dbReference type="PROSITE" id="PS50980">
    <property type="entry name" value="COA_CT_NTER"/>
    <property type="match status" value="1"/>
</dbReference>
<dbReference type="InterPro" id="IPR041010">
    <property type="entry name" value="Znf-ACC"/>
</dbReference>
<dbReference type="GO" id="GO:0005524">
    <property type="term" value="F:ATP binding"/>
    <property type="evidence" value="ECO:0007669"/>
    <property type="project" value="UniProtKB-KW"/>
</dbReference>
<keyword evidence="11 13" id="KW-0275">Fatty acid biosynthesis</keyword>
<keyword evidence="3 13" id="KW-0808">Transferase</keyword>
<dbReference type="GO" id="GO:0003989">
    <property type="term" value="F:acetyl-CoA carboxylase activity"/>
    <property type="evidence" value="ECO:0007669"/>
    <property type="project" value="InterPro"/>
</dbReference>
<organism evidence="15 16">
    <name type="scientific">Rubellicoccus peritrichatus</name>
    <dbReference type="NCBI Taxonomy" id="3080537"/>
    <lineage>
        <taxon>Bacteria</taxon>
        <taxon>Pseudomonadati</taxon>
        <taxon>Verrucomicrobiota</taxon>
        <taxon>Opitutia</taxon>
        <taxon>Puniceicoccales</taxon>
        <taxon>Cerasicoccaceae</taxon>
        <taxon>Rubellicoccus</taxon>
    </lineage>
</organism>
<dbReference type="EMBL" id="CP136920">
    <property type="protein sequence ID" value="WOO42560.1"/>
    <property type="molecule type" value="Genomic_DNA"/>
</dbReference>
<dbReference type="Pfam" id="PF17848">
    <property type="entry name" value="Zn_ribbon_ACC"/>
    <property type="match status" value="1"/>
</dbReference>
<dbReference type="PANTHER" id="PTHR42995:SF5">
    <property type="entry name" value="ACETYL-COENZYME A CARBOXYLASE CARBOXYL TRANSFERASE SUBUNIT BETA, CHLOROPLASTIC"/>
    <property type="match status" value="1"/>
</dbReference>
<dbReference type="AlphaFoldDB" id="A0AAQ3LB28"/>
<gene>
    <name evidence="13 15" type="primary">accD</name>
    <name evidence="15" type="ORF">RZN69_05615</name>
</gene>
<keyword evidence="15" id="KW-0436">Ligase</keyword>
<comment type="caution">
    <text evidence="13">Lacks conserved residue(s) required for the propagation of feature annotation.</text>
</comment>
<dbReference type="HAMAP" id="MF_01395">
    <property type="entry name" value="AcetylCoA_CT_beta"/>
    <property type="match status" value="1"/>
</dbReference>
<evidence type="ECO:0000256" key="7">
    <source>
        <dbReference type="ARBA" id="ARBA00022832"/>
    </source>
</evidence>
<keyword evidence="2 13" id="KW-0444">Lipid biosynthesis</keyword>
<evidence type="ECO:0000256" key="5">
    <source>
        <dbReference type="ARBA" id="ARBA00022741"/>
    </source>
</evidence>
<keyword evidence="7 13" id="KW-0276">Fatty acid metabolism</keyword>
<protein>
    <recommendedName>
        <fullName evidence="13">Acetyl-coenzyme A carboxylase carboxyl transferase subunit beta</fullName>
        <shortName evidence="13">ACCase subunit beta</shortName>
        <shortName evidence="13">Acetyl-CoA carboxylase carboxyltransferase subunit beta</shortName>
        <ecNumber evidence="13">2.1.3.15</ecNumber>
    </recommendedName>
</protein>
<keyword evidence="9 13" id="KW-0067">ATP-binding</keyword>
<keyword evidence="13" id="KW-0963">Cytoplasm</keyword>
<evidence type="ECO:0000313" key="15">
    <source>
        <dbReference type="EMBL" id="WOO42560.1"/>
    </source>
</evidence>
<dbReference type="PANTHER" id="PTHR42995">
    <property type="entry name" value="ACETYL-COENZYME A CARBOXYLASE CARBOXYL TRANSFERASE SUBUNIT BETA, CHLOROPLASTIC"/>
    <property type="match status" value="1"/>
</dbReference>